<dbReference type="Pfam" id="PF02325">
    <property type="entry name" value="CCB3_YggT"/>
    <property type="match status" value="1"/>
</dbReference>
<feature type="transmembrane region" description="Helical" evidence="2">
    <location>
        <begin position="63"/>
        <end position="85"/>
    </location>
</feature>
<dbReference type="EMBL" id="CCSE01000001">
    <property type="protein sequence ID" value="CDZ99427.1"/>
    <property type="molecule type" value="Genomic_DNA"/>
</dbReference>
<organism evidence="3 4">
    <name type="scientific">Jeotgalicoccus saudimassiliensis</name>
    <dbReference type="NCBI Taxonomy" id="1461582"/>
    <lineage>
        <taxon>Bacteria</taxon>
        <taxon>Bacillati</taxon>
        <taxon>Bacillota</taxon>
        <taxon>Bacilli</taxon>
        <taxon>Bacillales</taxon>
        <taxon>Staphylococcaceae</taxon>
        <taxon>Jeotgalicoccus</taxon>
    </lineage>
</organism>
<comment type="similarity">
    <text evidence="1">Belongs to the YggT family.</text>
</comment>
<keyword evidence="2" id="KW-1133">Transmembrane helix</keyword>
<dbReference type="Proteomes" id="UP000044136">
    <property type="component" value="Unassembled WGS sequence"/>
</dbReference>
<evidence type="ECO:0000256" key="1">
    <source>
        <dbReference type="ARBA" id="ARBA00010894"/>
    </source>
</evidence>
<dbReference type="RefSeq" id="WP_035808007.1">
    <property type="nucleotide sequence ID" value="NZ_CCSE01000001.1"/>
</dbReference>
<sequence>MDNSLIGTILIYVWQFFNFAWPIFTWGLIIYILSSWFPALRESSFGEFLGKVYEPLLEPFRRMIPPLGGVLDLSPIILIIIFNLFGRGMNEIFRVIFNWLL</sequence>
<dbReference type="GO" id="GO:0016020">
    <property type="term" value="C:membrane"/>
    <property type="evidence" value="ECO:0007669"/>
    <property type="project" value="InterPro"/>
</dbReference>
<keyword evidence="4" id="KW-1185">Reference proteome</keyword>
<protein>
    <submittedName>
        <fullName evidence="3">YGGT family protein</fullName>
    </submittedName>
</protein>
<proteinExistence type="inferred from homology"/>
<accession>A0A078M226</accession>
<dbReference type="OrthoDB" id="47652at2"/>
<evidence type="ECO:0000313" key="3">
    <source>
        <dbReference type="EMBL" id="CDZ99427.1"/>
    </source>
</evidence>
<keyword evidence="2" id="KW-0812">Transmembrane</keyword>
<dbReference type="eggNOG" id="COG0762">
    <property type="taxonomic scope" value="Bacteria"/>
</dbReference>
<dbReference type="PANTHER" id="PTHR33219:SF14">
    <property type="entry name" value="PROTEIN COFACTOR ASSEMBLY OF COMPLEX C SUBUNIT B CCB3, CHLOROPLASTIC-RELATED"/>
    <property type="match status" value="1"/>
</dbReference>
<name>A0A078M226_9STAP</name>
<dbReference type="STRING" id="1461582.BN1048_00462"/>
<feature type="transmembrane region" description="Helical" evidence="2">
    <location>
        <begin position="12"/>
        <end position="33"/>
    </location>
</feature>
<gene>
    <name evidence="3" type="ORF">BN1048_00462</name>
</gene>
<evidence type="ECO:0000313" key="4">
    <source>
        <dbReference type="Proteomes" id="UP000044136"/>
    </source>
</evidence>
<dbReference type="InterPro" id="IPR003425">
    <property type="entry name" value="CCB3/YggT"/>
</dbReference>
<keyword evidence="2" id="KW-0472">Membrane</keyword>
<dbReference type="PANTHER" id="PTHR33219">
    <property type="entry name" value="YLMG HOMOLOG PROTEIN 2, CHLOROPLASTIC"/>
    <property type="match status" value="1"/>
</dbReference>
<dbReference type="AlphaFoldDB" id="A0A078M226"/>
<evidence type="ECO:0000256" key="2">
    <source>
        <dbReference type="SAM" id="Phobius"/>
    </source>
</evidence>
<reference evidence="3 4" key="1">
    <citation type="submission" date="2014-07" db="EMBL/GenBank/DDBJ databases">
        <authorList>
            <person name="Urmite Genomes Urmite Genomes"/>
        </authorList>
    </citation>
    <scope>NUCLEOTIDE SEQUENCE [LARGE SCALE GENOMIC DNA]</scope>
    <source>
        <strain evidence="3 4">13MG44_air</strain>
    </source>
</reference>
<dbReference type="HOGENOM" id="CLU_136788_4_3_9"/>